<evidence type="ECO:0000313" key="2">
    <source>
        <dbReference type="EMBL" id="MQT14611.1"/>
    </source>
</evidence>
<comment type="caution">
    <text evidence="2">The sequence shown here is derived from an EMBL/GenBank/DDBJ whole genome shotgun (WGS) entry which is preliminary data.</text>
</comment>
<dbReference type="Pfam" id="PF12973">
    <property type="entry name" value="Cupin_7"/>
    <property type="match status" value="1"/>
</dbReference>
<reference evidence="2 3" key="1">
    <citation type="submission" date="2019-09" db="EMBL/GenBank/DDBJ databases">
        <title>Segnochrobactrum spirostomi gen. nov., sp. nov., isolated from the ciliate Spirostomum cf. yagiui and description of a novel family, Segnochrobactraceae fam. nov. within the order Rhizobiales of the class Alphaproteobacteria.</title>
        <authorList>
            <person name="Akter S."/>
            <person name="Shazib S.U.A."/>
            <person name="Shin M.K."/>
        </authorList>
    </citation>
    <scope>NUCLEOTIDE SEQUENCE [LARGE SCALE GENOMIC DNA]</scope>
    <source>
        <strain evidence="2 3">Sp-1</strain>
    </source>
</reference>
<evidence type="ECO:0000259" key="1">
    <source>
        <dbReference type="Pfam" id="PF12973"/>
    </source>
</evidence>
<proteinExistence type="predicted"/>
<evidence type="ECO:0000313" key="3">
    <source>
        <dbReference type="Proteomes" id="UP000332515"/>
    </source>
</evidence>
<dbReference type="RefSeq" id="WP_153485769.1">
    <property type="nucleotide sequence ID" value="NZ_VWNA01000001.1"/>
</dbReference>
<organism evidence="2 3">
    <name type="scientific">Segnochrobactrum spirostomi</name>
    <dbReference type="NCBI Taxonomy" id="2608987"/>
    <lineage>
        <taxon>Bacteria</taxon>
        <taxon>Pseudomonadati</taxon>
        <taxon>Pseudomonadota</taxon>
        <taxon>Alphaproteobacteria</taxon>
        <taxon>Hyphomicrobiales</taxon>
        <taxon>Segnochrobactraceae</taxon>
        <taxon>Segnochrobactrum</taxon>
    </lineage>
</organism>
<gene>
    <name evidence="2" type="ORF">F0357_18515</name>
</gene>
<dbReference type="EMBL" id="VWNA01000001">
    <property type="protein sequence ID" value="MQT14611.1"/>
    <property type="molecule type" value="Genomic_DNA"/>
</dbReference>
<dbReference type="SUPFAM" id="SSF51182">
    <property type="entry name" value="RmlC-like cupins"/>
    <property type="match status" value="1"/>
</dbReference>
<dbReference type="Proteomes" id="UP000332515">
    <property type="component" value="Unassembled WGS sequence"/>
</dbReference>
<dbReference type="InterPro" id="IPR011051">
    <property type="entry name" value="RmlC_Cupin_sf"/>
</dbReference>
<dbReference type="InterPro" id="IPR014710">
    <property type="entry name" value="RmlC-like_jellyroll"/>
</dbReference>
<dbReference type="Gene3D" id="2.60.120.10">
    <property type="entry name" value="Jelly Rolls"/>
    <property type="match status" value="1"/>
</dbReference>
<keyword evidence="3" id="KW-1185">Reference proteome</keyword>
<dbReference type="AlphaFoldDB" id="A0A6A7Y9F8"/>
<dbReference type="InterPro" id="IPR025979">
    <property type="entry name" value="ChrR-like_cupin_dom"/>
</dbReference>
<name>A0A6A7Y9F8_9HYPH</name>
<protein>
    <recommendedName>
        <fullName evidence="1">ChrR-like cupin domain-containing protein</fullName>
    </recommendedName>
</protein>
<accession>A0A6A7Y9F8</accession>
<sequence>MTTTATLSPGPLAFADLLAGGWKTLAFGPFRPGLTIHRLYQVEDGPGAAVLHYEPGAAAPPHEHLGYEHIFVLEGSQEDEHGHYPAGSVVINPPGSRHSVTSAEGCVVLIVWEKPIRIL</sequence>
<feature type="domain" description="ChrR-like cupin" evidence="1">
    <location>
        <begin position="24"/>
        <end position="110"/>
    </location>
</feature>